<name>A0A151PH53_ALLMI</name>
<dbReference type="STRING" id="8496.A0A151PH53"/>
<keyword evidence="1" id="KW-0378">Hydrolase</keyword>
<dbReference type="EMBL" id="AKHW03000209">
    <property type="protein sequence ID" value="KYO48360.1"/>
    <property type="molecule type" value="Genomic_DNA"/>
</dbReference>
<evidence type="ECO:0000313" key="4">
    <source>
        <dbReference type="Proteomes" id="UP000050525"/>
    </source>
</evidence>
<sequence length="168" mass="19005">MAGLGAVLALRHGRPGGGPAPAVPTRVPPELLQGYVERLLNLDDFELLKWLLLSKKNGIQNYKCHLKEQDLKAYLYSLSQPGALTSLLNYYRNLFSKLLGDVDGVLVPTLVIWGDRDLLLEPEISLLLVPYLFSSCHIERIPMCSHWVPEDQPERVNQLIWSFLQDND</sequence>
<evidence type="ECO:0000256" key="1">
    <source>
        <dbReference type="ARBA" id="ARBA00022801"/>
    </source>
</evidence>
<evidence type="ECO:0008006" key="5">
    <source>
        <dbReference type="Google" id="ProtNLM"/>
    </source>
</evidence>
<dbReference type="Proteomes" id="UP000050525">
    <property type="component" value="Unassembled WGS sequence"/>
</dbReference>
<dbReference type="InterPro" id="IPR029058">
    <property type="entry name" value="AB_hydrolase_fold"/>
</dbReference>
<evidence type="ECO:0000313" key="3">
    <source>
        <dbReference type="EMBL" id="KYO48360.1"/>
    </source>
</evidence>
<dbReference type="PRINTS" id="PR00412">
    <property type="entry name" value="EPOXHYDRLASE"/>
</dbReference>
<protein>
    <recommendedName>
        <fullName evidence="5">AB hydrolase-1 domain-containing protein</fullName>
    </recommendedName>
</protein>
<dbReference type="InterPro" id="IPR000639">
    <property type="entry name" value="Epox_hydrolase-like"/>
</dbReference>
<dbReference type="AlphaFoldDB" id="A0A151PH53"/>
<comment type="similarity">
    <text evidence="2">Belongs to the AB hydrolase superfamily. Epoxide hydrolase family.</text>
</comment>
<comment type="caution">
    <text evidence="3">The sequence shown here is derived from an EMBL/GenBank/DDBJ whole genome shotgun (WGS) entry which is preliminary data.</text>
</comment>
<keyword evidence="4" id="KW-1185">Reference proteome</keyword>
<gene>
    <name evidence="3" type="ORF">Y1Q_0017126</name>
</gene>
<dbReference type="SUPFAM" id="SSF53474">
    <property type="entry name" value="alpha/beta-Hydrolases"/>
    <property type="match status" value="1"/>
</dbReference>
<proteinExistence type="inferred from homology"/>
<dbReference type="Gene3D" id="3.40.50.1820">
    <property type="entry name" value="alpha/beta hydrolase"/>
    <property type="match status" value="1"/>
</dbReference>
<evidence type="ECO:0000256" key="2">
    <source>
        <dbReference type="ARBA" id="ARBA00038334"/>
    </source>
</evidence>
<organism evidence="3 4">
    <name type="scientific">Alligator mississippiensis</name>
    <name type="common">American alligator</name>
    <dbReference type="NCBI Taxonomy" id="8496"/>
    <lineage>
        <taxon>Eukaryota</taxon>
        <taxon>Metazoa</taxon>
        <taxon>Chordata</taxon>
        <taxon>Craniata</taxon>
        <taxon>Vertebrata</taxon>
        <taxon>Euteleostomi</taxon>
        <taxon>Archelosauria</taxon>
        <taxon>Archosauria</taxon>
        <taxon>Crocodylia</taxon>
        <taxon>Alligatoridae</taxon>
        <taxon>Alligatorinae</taxon>
        <taxon>Alligator</taxon>
    </lineage>
</organism>
<reference evidence="3 4" key="1">
    <citation type="journal article" date="2012" name="Genome Biol.">
        <title>Sequencing three crocodilian genomes to illuminate the evolution of archosaurs and amniotes.</title>
        <authorList>
            <person name="St John J.A."/>
            <person name="Braun E.L."/>
            <person name="Isberg S.R."/>
            <person name="Miles L.G."/>
            <person name="Chong A.Y."/>
            <person name="Gongora J."/>
            <person name="Dalzell P."/>
            <person name="Moran C."/>
            <person name="Bed'hom B."/>
            <person name="Abzhanov A."/>
            <person name="Burgess S.C."/>
            <person name="Cooksey A.M."/>
            <person name="Castoe T.A."/>
            <person name="Crawford N.G."/>
            <person name="Densmore L.D."/>
            <person name="Drew J.C."/>
            <person name="Edwards S.V."/>
            <person name="Faircloth B.C."/>
            <person name="Fujita M.K."/>
            <person name="Greenwold M.J."/>
            <person name="Hoffmann F.G."/>
            <person name="Howard J.M."/>
            <person name="Iguchi T."/>
            <person name="Janes D.E."/>
            <person name="Khan S.Y."/>
            <person name="Kohno S."/>
            <person name="de Koning A.J."/>
            <person name="Lance S.L."/>
            <person name="McCarthy F.M."/>
            <person name="McCormack J.E."/>
            <person name="Merchant M.E."/>
            <person name="Peterson D.G."/>
            <person name="Pollock D.D."/>
            <person name="Pourmand N."/>
            <person name="Raney B.J."/>
            <person name="Roessler K.A."/>
            <person name="Sanford J.R."/>
            <person name="Sawyer R.H."/>
            <person name="Schmidt C.J."/>
            <person name="Triplett E.W."/>
            <person name="Tuberville T.D."/>
            <person name="Venegas-Anaya M."/>
            <person name="Howard J.T."/>
            <person name="Jarvis E.D."/>
            <person name="Guillette L.J.Jr."/>
            <person name="Glenn T.C."/>
            <person name="Green R.E."/>
            <person name="Ray D.A."/>
        </authorList>
    </citation>
    <scope>NUCLEOTIDE SEQUENCE [LARGE SCALE GENOMIC DNA]</scope>
    <source>
        <strain evidence="3">KSC_2009_1</strain>
    </source>
</reference>
<dbReference type="PANTHER" id="PTHR43329">
    <property type="entry name" value="EPOXIDE HYDROLASE"/>
    <property type="match status" value="1"/>
</dbReference>
<dbReference type="GO" id="GO:0016787">
    <property type="term" value="F:hydrolase activity"/>
    <property type="evidence" value="ECO:0007669"/>
    <property type="project" value="UniProtKB-KW"/>
</dbReference>
<accession>A0A151PH53</accession>